<organism evidence="1 2">
    <name type="scientific">Yoonia maricola</name>
    <dbReference type="NCBI Taxonomy" id="420999"/>
    <lineage>
        <taxon>Bacteria</taxon>
        <taxon>Pseudomonadati</taxon>
        <taxon>Pseudomonadota</taxon>
        <taxon>Alphaproteobacteria</taxon>
        <taxon>Rhodobacterales</taxon>
        <taxon>Paracoccaceae</taxon>
        <taxon>Yoonia</taxon>
    </lineage>
</organism>
<dbReference type="Proteomes" id="UP000228531">
    <property type="component" value="Unassembled WGS sequence"/>
</dbReference>
<dbReference type="AlphaFoldDB" id="A0A2M8W4V1"/>
<name>A0A2M8W4V1_9RHOB</name>
<proteinExistence type="predicted"/>
<dbReference type="EMBL" id="PGTY01000002">
    <property type="protein sequence ID" value="PJI85953.1"/>
    <property type="molecule type" value="Genomic_DNA"/>
</dbReference>
<evidence type="ECO:0000313" key="1">
    <source>
        <dbReference type="EMBL" id="PJI85953.1"/>
    </source>
</evidence>
<keyword evidence="2" id="KW-1185">Reference proteome</keyword>
<accession>A0A2M8W4V1</accession>
<protein>
    <submittedName>
        <fullName evidence="1">Uncharacterized protein</fullName>
    </submittedName>
</protein>
<evidence type="ECO:0000313" key="2">
    <source>
        <dbReference type="Proteomes" id="UP000228531"/>
    </source>
</evidence>
<sequence length="40" mass="4342">MSQQSYLIDTKILIGLEDNHTVEAAYPAPVPSRVERANGG</sequence>
<reference evidence="1 2" key="1">
    <citation type="submission" date="2017-11" db="EMBL/GenBank/DDBJ databases">
        <title>Genomic Encyclopedia of Archaeal and Bacterial Type Strains, Phase II (KMG-II): From Individual Species to Whole Genera.</title>
        <authorList>
            <person name="Goeker M."/>
        </authorList>
    </citation>
    <scope>NUCLEOTIDE SEQUENCE [LARGE SCALE GENOMIC DNA]</scope>
    <source>
        <strain evidence="1 2">DSM 29128</strain>
    </source>
</reference>
<comment type="caution">
    <text evidence="1">The sequence shown here is derived from an EMBL/GenBank/DDBJ whole genome shotgun (WGS) entry which is preliminary data.</text>
</comment>
<gene>
    <name evidence="1" type="ORF">BC777_2304</name>
</gene>